<organism evidence="3 4">
    <name type="scientific">Microbacter margulisiae</name>
    <dbReference type="NCBI Taxonomy" id="1350067"/>
    <lineage>
        <taxon>Bacteria</taxon>
        <taxon>Pseudomonadati</taxon>
        <taxon>Bacteroidota</taxon>
        <taxon>Bacteroidia</taxon>
        <taxon>Bacteroidales</taxon>
        <taxon>Porphyromonadaceae</taxon>
        <taxon>Microbacter</taxon>
    </lineage>
</organism>
<feature type="domain" description="CAAX prenyl protease 2/Lysostaphin resistance protein A-like" evidence="2">
    <location>
        <begin position="155"/>
        <end position="242"/>
    </location>
</feature>
<dbReference type="AlphaFoldDB" id="A0A7W5DR11"/>
<protein>
    <recommendedName>
        <fullName evidence="2">CAAX prenyl protease 2/Lysostaphin resistance protein A-like domain-containing protein</fullName>
    </recommendedName>
</protein>
<gene>
    <name evidence="3" type="ORF">FHX64_001662</name>
</gene>
<dbReference type="GO" id="GO:0004175">
    <property type="term" value="F:endopeptidase activity"/>
    <property type="evidence" value="ECO:0007669"/>
    <property type="project" value="UniProtKB-ARBA"/>
</dbReference>
<comment type="caution">
    <text evidence="3">The sequence shown here is derived from an EMBL/GenBank/DDBJ whole genome shotgun (WGS) entry which is preliminary data.</text>
</comment>
<feature type="transmembrane region" description="Helical" evidence="1">
    <location>
        <begin position="155"/>
        <end position="174"/>
    </location>
</feature>
<dbReference type="PANTHER" id="PTHR43592:SF15">
    <property type="entry name" value="CAAX AMINO TERMINAL PROTEASE FAMILY PROTEIN"/>
    <property type="match status" value="1"/>
</dbReference>
<evidence type="ECO:0000313" key="3">
    <source>
        <dbReference type="EMBL" id="MBB3187499.1"/>
    </source>
</evidence>
<dbReference type="GO" id="GO:0080120">
    <property type="term" value="P:CAAX-box protein maturation"/>
    <property type="evidence" value="ECO:0007669"/>
    <property type="project" value="UniProtKB-ARBA"/>
</dbReference>
<proteinExistence type="predicted"/>
<dbReference type="PANTHER" id="PTHR43592">
    <property type="entry name" value="CAAX AMINO TERMINAL PROTEASE"/>
    <property type="match status" value="1"/>
</dbReference>
<keyword evidence="1" id="KW-0472">Membrane</keyword>
<name>A0A7W5DR11_9PORP</name>
<evidence type="ECO:0000259" key="2">
    <source>
        <dbReference type="Pfam" id="PF02517"/>
    </source>
</evidence>
<evidence type="ECO:0000313" key="4">
    <source>
        <dbReference type="Proteomes" id="UP000544222"/>
    </source>
</evidence>
<dbReference type="RefSeq" id="WP_183413263.1">
    <property type="nucleotide sequence ID" value="NZ_JACHYB010000001.1"/>
</dbReference>
<feature type="transmembrane region" description="Helical" evidence="1">
    <location>
        <begin position="267"/>
        <end position="286"/>
    </location>
</feature>
<feature type="transmembrane region" description="Helical" evidence="1">
    <location>
        <begin position="209"/>
        <end position="226"/>
    </location>
</feature>
<keyword evidence="4" id="KW-1185">Reference proteome</keyword>
<feature type="transmembrane region" description="Helical" evidence="1">
    <location>
        <begin position="56"/>
        <end position="76"/>
    </location>
</feature>
<feature type="transmembrane region" description="Helical" evidence="1">
    <location>
        <begin position="233"/>
        <end position="251"/>
    </location>
</feature>
<keyword evidence="1" id="KW-0812">Transmembrane</keyword>
<dbReference type="EMBL" id="JACHYB010000001">
    <property type="protein sequence ID" value="MBB3187499.1"/>
    <property type="molecule type" value="Genomic_DNA"/>
</dbReference>
<keyword evidence="1" id="KW-1133">Transmembrane helix</keyword>
<feature type="transmembrane region" description="Helical" evidence="1">
    <location>
        <begin position="92"/>
        <end position="112"/>
    </location>
</feature>
<reference evidence="3 4" key="1">
    <citation type="submission" date="2020-08" db="EMBL/GenBank/DDBJ databases">
        <title>Genomic Encyclopedia of Type Strains, Phase IV (KMG-IV): sequencing the most valuable type-strain genomes for metagenomic binning, comparative biology and taxonomic classification.</title>
        <authorList>
            <person name="Goeker M."/>
        </authorList>
    </citation>
    <scope>NUCLEOTIDE SEQUENCE [LARGE SCALE GENOMIC DNA]</scope>
    <source>
        <strain evidence="3 4">DSM 27471</strain>
    </source>
</reference>
<dbReference type="InterPro" id="IPR003675">
    <property type="entry name" value="Rce1/LyrA-like_dom"/>
</dbReference>
<feature type="transmembrane region" description="Helical" evidence="1">
    <location>
        <begin position="12"/>
        <end position="36"/>
    </location>
</feature>
<sequence>MNYQKPGLQGLLLIVLSLGVTIVTVLIWQLLSPWIAVTLHYSSSEWLDNINYLKGLQLLTSVSMFLMPPVLLAFILKQPVALTLYFHRIKKPLLWIVVFCSMIVAQPFINWLGDWNAKLILPAWLSGLEHWMKAMEQESDQIVNRFLTVHSLKGLLFNIILIAIVPAFAEEFFFRGTVQRLFAQKMNIHLSIWITAAIFSAVHVEFYGFIPRLLLGAYLGYLLAWSGSIWIPVLAHFANNFIGVFVGYWMANHVGYDYLDHIGSTQYGWMSVAGICLFIPMVWFIYKHRNTVIL</sequence>
<dbReference type="Proteomes" id="UP000544222">
    <property type="component" value="Unassembled WGS sequence"/>
</dbReference>
<feature type="transmembrane region" description="Helical" evidence="1">
    <location>
        <begin position="186"/>
        <end position="203"/>
    </location>
</feature>
<accession>A0A7W5DR11</accession>
<evidence type="ECO:0000256" key="1">
    <source>
        <dbReference type="SAM" id="Phobius"/>
    </source>
</evidence>
<dbReference type="Pfam" id="PF02517">
    <property type="entry name" value="Rce1-like"/>
    <property type="match status" value="1"/>
</dbReference>